<reference evidence="9 10" key="1">
    <citation type="submission" date="2024-02" db="EMBL/GenBank/DDBJ databases">
        <title>High-quality chromosome-scale genome assembly of Pensacola bahiagrass (Paspalum notatum Flugge var. saurae).</title>
        <authorList>
            <person name="Vega J.M."/>
            <person name="Podio M."/>
            <person name="Orjuela J."/>
            <person name="Siena L.A."/>
            <person name="Pessino S.C."/>
            <person name="Combes M.C."/>
            <person name="Mariac C."/>
            <person name="Albertini E."/>
            <person name="Pupilli F."/>
            <person name="Ortiz J.P.A."/>
            <person name="Leblanc O."/>
        </authorList>
    </citation>
    <scope>NUCLEOTIDE SEQUENCE [LARGE SCALE GENOMIC DNA]</scope>
    <source>
        <strain evidence="9">R1</strain>
        <tissue evidence="9">Leaf</tissue>
    </source>
</reference>
<evidence type="ECO:0000256" key="2">
    <source>
        <dbReference type="ARBA" id="ARBA00022679"/>
    </source>
</evidence>
<dbReference type="Proteomes" id="UP001341281">
    <property type="component" value="Chromosome 01"/>
</dbReference>
<evidence type="ECO:0000313" key="9">
    <source>
        <dbReference type="EMBL" id="WVZ53353.1"/>
    </source>
</evidence>
<dbReference type="SUPFAM" id="SSF56672">
    <property type="entry name" value="DNA/RNA polymerases"/>
    <property type="match status" value="1"/>
</dbReference>
<protein>
    <recommendedName>
        <fullName evidence="8">Reverse transcriptase domain-containing protein</fullName>
    </recommendedName>
</protein>
<evidence type="ECO:0000256" key="7">
    <source>
        <dbReference type="ARBA" id="ARBA00022918"/>
    </source>
</evidence>
<feature type="domain" description="Reverse transcriptase" evidence="8">
    <location>
        <begin position="137"/>
        <end position="246"/>
    </location>
</feature>
<dbReference type="GO" id="GO:0006508">
    <property type="term" value="P:proteolysis"/>
    <property type="evidence" value="ECO:0007669"/>
    <property type="project" value="UniProtKB-KW"/>
</dbReference>
<dbReference type="EMBL" id="CP144745">
    <property type="protein sequence ID" value="WVZ53353.1"/>
    <property type="molecule type" value="Genomic_DNA"/>
</dbReference>
<keyword evidence="4" id="KW-0540">Nuclease</keyword>
<keyword evidence="3" id="KW-0548">Nucleotidyltransferase</keyword>
<dbReference type="Gene3D" id="3.30.70.270">
    <property type="match status" value="1"/>
</dbReference>
<dbReference type="InterPro" id="IPR043128">
    <property type="entry name" value="Rev_trsase/Diguanyl_cyclase"/>
</dbReference>
<dbReference type="PANTHER" id="PTHR24559">
    <property type="entry name" value="TRANSPOSON TY3-I GAG-POL POLYPROTEIN"/>
    <property type="match status" value="1"/>
</dbReference>
<dbReference type="PROSITE" id="PS50878">
    <property type="entry name" value="RT_POL"/>
    <property type="match status" value="1"/>
</dbReference>
<proteinExistence type="predicted"/>
<dbReference type="GO" id="GO:0003964">
    <property type="term" value="F:RNA-directed DNA polymerase activity"/>
    <property type="evidence" value="ECO:0007669"/>
    <property type="project" value="UniProtKB-KW"/>
</dbReference>
<name>A0AAQ3PT04_PASNO</name>
<evidence type="ECO:0000256" key="6">
    <source>
        <dbReference type="ARBA" id="ARBA00022801"/>
    </source>
</evidence>
<dbReference type="InterPro" id="IPR053134">
    <property type="entry name" value="RNA-dir_DNA_polymerase"/>
</dbReference>
<keyword evidence="1" id="KW-0645">Protease</keyword>
<evidence type="ECO:0000256" key="4">
    <source>
        <dbReference type="ARBA" id="ARBA00022722"/>
    </source>
</evidence>
<evidence type="ECO:0000313" key="10">
    <source>
        <dbReference type="Proteomes" id="UP001341281"/>
    </source>
</evidence>
<accession>A0AAQ3PT04</accession>
<dbReference type="Gene3D" id="3.10.10.10">
    <property type="entry name" value="HIV Type 1 Reverse Transcriptase, subunit A, domain 1"/>
    <property type="match status" value="1"/>
</dbReference>
<dbReference type="GO" id="GO:0004519">
    <property type="term" value="F:endonuclease activity"/>
    <property type="evidence" value="ECO:0007669"/>
    <property type="project" value="UniProtKB-KW"/>
</dbReference>
<keyword evidence="5" id="KW-0255">Endonuclease</keyword>
<dbReference type="FunFam" id="3.10.10.10:FF:000007">
    <property type="entry name" value="Retrovirus-related Pol polyprotein from transposon 17.6-like Protein"/>
    <property type="match status" value="1"/>
</dbReference>
<organism evidence="9 10">
    <name type="scientific">Paspalum notatum var. saurae</name>
    <dbReference type="NCBI Taxonomy" id="547442"/>
    <lineage>
        <taxon>Eukaryota</taxon>
        <taxon>Viridiplantae</taxon>
        <taxon>Streptophyta</taxon>
        <taxon>Embryophyta</taxon>
        <taxon>Tracheophyta</taxon>
        <taxon>Spermatophyta</taxon>
        <taxon>Magnoliopsida</taxon>
        <taxon>Liliopsida</taxon>
        <taxon>Poales</taxon>
        <taxon>Poaceae</taxon>
        <taxon>PACMAD clade</taxon>
        <taxon>Panicoideae</taxon>
        <taxon>Andropogonodae</taxon>
        <taxon>Paspaleae</taxon>
        <taxon>Paspalinae</taxon>
        <taxon>Paspalum</taxon>
    </lineage>
</organism>
<keyword evidence="10" id="KW-1185">Reference proteome</keyword>
<evidence type="ECO:0000256" key="5">
    <source>
        <dbReference type="ARBA" id="ARBA00022759"/>
    </source>
</evidence>
<evidence type="ECO:0000259" key="8">
    <source>
        <dbReference type="PROSITE" id="PS50878"/>
    </source>
</evidence>
<evidence type="ECO:0000256" key="1">
    <source>
        <dbReference type="ARBA" id="ARBA00022670"/>
    </source>
</evidence>
<dbReference type="CDD" id="cd01647">
    <property type="entry name" value="RT_LTR"/>
    <property type="match status" value="1"/>
</dbReference>
<dbReference type="Pfam" id="PF00078">
    <property type="entry name" value="RVT_1"/>
    <property type="match status" value="1"/>
</dbReference>
<gene>
    <name evidence="9" type="ORF">U9M48_004313</name>
</gene>
<sequence>MAPYDAILGFDWLSAYSPMNCNWADRSISFHLKGKPVHLQGLHPPPLQLTAMTPDQLWKATRGNDIWAFAVVDSPSVSLNTAVPTLQTLLSEYEDEPTQLPPSRAYDHSIPLQPGAAPFNSKPYRYSPLHKTEIEQQNAGLITHSSSPSASPILLVQKKDSHWCFCVDYRKLNDLTIKNRFPLPVIEEILDELPGSCYFTKLDMRSGYHQIRMLETDEYKTAFKTHHGHYQFKVMPFGLTNAPATF</sequence>
<dbReference type="GO" id="GO:0008233">
    <property type="term" value="F:peptidase activity"/>
    <property type="evidence" value="ECO:0007669"/>
    <property type="project" value="UniProtKB-KW"/>
</dbReference>
<dbReference type="InterPro" id="IPR043502">
    <property type="entry name" value="DNA/RNA_pol_sf"/>
</dbReference>
<keyword evidence="7" id="KW-0695">RNA-directed DNA polymerase</keyword>
<keyword evidence="6" id="KW-0378">Hydrolase</keyword>
<evidence type="ECO:0000256" key="3">
    <source>
        <dbReference type="ARBA" id="ARBA00022695"/>
    </source>
</evidence>
<keyword evidence="2" id="KW-0808">Transferase</keyword>
<dbReference type="AlphaFoldDB" id="A0AAQ3PT04"/>
<dbReference type="PANTHER" id="PTHR24559:SF452">
    <property type="entry name" value="INTEGRASE CATALYTIC DOMAIN-CONTAINING PROTEIN"/>
    <property type="match status" value="1"/>
</dbReference>
<dbReference type="InterPro" id="IPR000477">
    <property type="entry name" value="RT_dom"/>
</dbReference>